<name>A0ABR5IVH6_9ACTN</name>
<dbReference type="EMBL" id="LGUT01003597">
    <property type="protein sequence ID" value="KOG85150.1"/>
    <property type="molecule type" value="Genomic_DNA"/>
</dbReference>
<sequence>MIELDGRAHAARWGTATIPVSPGEHRLTVYFRYRGQKRARLAAAEKDFAVDEASSAVDIAVRLGPRNGS</sequence>
<proteinExistence type="predicted"/>
<protein>
    <submittedName>
        <fullName evidence="1">Uncharacterized protein</fullName>
    </submittedName>
</protein>
<comment type="caution">
    <text evidence="1">The sequence shown here is derived from an EMBL/GenBank/DDBJ whole genome shotgun (WGS) entry which is preliminary data.</text>
</comment>
<reference evidence="1 2" key="1">
    <citation type="submission" date="2015-07" db="EMBL/GenBank/DDBJ databases">
        <authorList>
            <person name="Ju K.-S."/>
            <person name="Doroghazi J.R."/>
            <person name="Metcalf W.W."/>
        </authorList>
    </citation>
    <scope>NUCLEOTIDE SEQUENCE [LARGE SCALE GENOMIC DNA]</scope>
    <source>
        <strain evidence="1 2">NRRL B-3589</strain>
    </source>
</reference>
<dbReference type="Proteomes" id="UP000037020">
    <property type="component" value="Unassembled WGS sequence"/>
</dbReference>
<gene>
    <name evidence="1" type="ORF">ADK38_38270</name>
</gene>
<accession>A0ABR5IVH6</accession>
<evidence type="ECO:0000313" key="1">
    <source>
        <dbReference type="EMBL" id="KOG85150.1"/>
    </source>
</evidence>
<organism evidence="1 2">
    <name type="scientific">Streptomyces varsoviensis</name>
    <dbReference type="NCBI Taxonomy" id="67373"/>
    <lineage>
        <taxon>Bacteria</taxon>
        <taxon>Bacillati</taxon>
        <taxon>Actinomycetota</taxon>
        <taxon>Actinomycetes</taxon>
        <taxon>Kitasatosporales</taxon>
        <taxon>Streptomycetaceae</taxon>
        <taxon>Streptomyces</taxon>
    </lineage>
</organism>
<keyword evidence="2" id="KW-1185">Reference proteome</keyword>
<feature type="non-terminal residue" evidence="1">
    <location>
        <position position="69"/>
    </location>
</feature>
<evidence type="ECO:0000313" key="2">
    <source>
        <dbReference type="Proteomes" id="UP000037020"/>
    </source>
</evidence>